<sequence>MPTNNEMYYQAIKKALEDGNAAVMVGAGFSLNAGNGEKLALWKNIVKVMHDRLEPDNNEPAETLMSRAMQIGQQFEEIFGRSELDTILKNLIPDDSVYPSDLHKKLLELPWTEILTTNYDTLLERAATQIVNPPHYTVATREDIPRSKMLKRRRIVKLNGSFPSHRPFIFTEEDFRKYDTEFAPFVNLVRQVLFENILCLVGFSGDDPNFLNWIGWVKDMLKKHKLPIYFITDKQPSVAQQKLLETRGITIVTLPVLEGSKNDYAGKYAEFLKKIKPAPYNVNDLWELELVINEGYAKNIDEKKKNLINVCIAVIKVHEKYPHWLIAPRAEREKLQLRYKVPKYWYSDDVLDDLVENDPILGVIIFSEHAWCYDILLLPLYDGYAEVCLKLLEQTVSTDIERFKSEIDKEKNKILKDLQADTSKKFHKYWCYLALALLRWCREESKRESFEKIKKLIKDNLYARGDPSLCDECVYEEALFNLYEGYKEKAYELLSNWQPKSDDGFIYVKKGALLSELGEKLSKAIAICIEGLQKIRLLSRIDSRNMRYISSEAWACLIINNLYLAKYNDFSGNDDEEHEREEIEIEQRLFQLANCGYDSIGEYEKIIADLNHEDRQHKIRAAFAWLTLAERCGLTPIISNNSYDKKSYIVAAWWMQFNDSIPRIVNILLRIRASEVLNAYTESKERYTTGWFSAYQVASIKQTTLQRLCDNFIGRISDIVEVYFNRSDNFNKFNNINVNKHNVQSSDLKLLLGLFERFVACIIDEDIICKFAEKLISWHSADKLWRCGLEWAAFSKALKSCIDSVSMQKKIVLLQRVFCLPVCPPIDRLNRHGQVNLNNWLLFIPDILPKNIPENIKPIRALINKVDELIEIVKEKIKNKSNGAQEIIDESIGNTDQWIGNFLTQDDYINPMSCVWSRLYNIKNLKLMPEKQQQELADSIFREGNDEWPLLEGMQGWVAYQWDKDNLDIQLRLKKWLLSQKLRGYVIDNRIHFSGNENEWLVDIQRSLLEIRWSSIELEKVFNQIKHWWDNEASVICQTLVEEQRDSFTIDFIGKIKIRFELIDYIVALMFDQQSGEELLNESVQKNHWFNTMKEQIKKFDIHFLFSDFSIALMTNNDEFLIKVEKFLVNKIITLNDPTEIQKITNRLYHWITFPKEKKLDWLVDTLVSSIALRKYFALPIALQTITTIVEKHADWLDERSLKKVLLGLQCLIDETDYIQRKYYYPDGDEDEIVNVRFYCAKLAYVMKRHKIKNKEQIIDDWLTKAKEDPLPKLRFLEEYI</sequence>
<dbReference type="Proteomes" id="UP000273143">
    <property type="component" value="Chromosome"/>
</dbReference>
<evidence type="ECO:0000313" key="2">
    <source>
        <dbReference type="Proteomes" id="UP000273143"/>
    </source>
</evidence>
<dbReference type="EMBL" id="CP029822">
    <property type="protein sequence ID" value="AZS49659.1"/>
    <property type="molecule type" value="Genomic_DNA"/>
</dbReference>
<gene>
    <name evidence="1" type="ORF">DM558_02175</name>
</gene>
<keyword evidence="2" id="KW-1185">Reference proteome</keyword>
<accession>A0A3Q9JHH3</accession>
<protein>
    <submittedName>
        <fullName evidence="1">SIR2 family protein</fullName>
    </submittedName>
</protein>
<reference evidence="2" key="1">
    <citation type="submission" date="2018-06" db="EMBL/GenBank/DDBJ databases">
        <title>Complete genome of Pseudomonas insecticola strain QZS01.</title>
        <authorList>
            <person name="Wang J."/>
            <person name="Su Q."/>
        </authorList>
    </citation>
    <scope>NUCLEOTIDE SEQUENCE [LARGE SCALE GENOMIC DNA]</scope>
    <source>
        <strain evidence="2">QZS01</strain>
    </source>
</reference>
<dbReference type="KEGG" id="emo:DM558_02175"/>
<proteinExistence type="predicted"/>
<evidence type="ECO:0000313" key="1">
    <source>
        <dbReference type="EMBL" id="AZS49659.1"/>
    </source>
</evidence>
<name>A0A3Q9JHH3_9GAMM</name>
<dbReference type="Pfam" id="PF13289">
    <property type="entry name" value="SIR2_2"/>
    <property type="match status" value="1"/>
</dbReference>
<organism evidence="1 2">
    <name type="scientific">Entomomonas moraniae</name>
    <dbReference type="NCBI Taxonomy" id="2213226"/>
    <lineage>
        <taxon>Bacteria</taxon>
        <taxon>Pseudomonadati</taxon>
        <taxon>Pseudomonadota</taxon>
        <taxon>Gammaproteobacteria</taxon>
        <taxon>Pseudomonadales</taxon>
        <taxon>Pseudomonadaceae</taxon>
        <taxon>Entomomonas</taxon>
    </lineage>
</organism>
<dbReference type="RefSeq" id="WP_127161851.1">
    <property type="nucleotide sequence ID" value="NZ_CP029822.1"/>
</dbReference>